<comment type="subcellular location">
    <subcellularLocation>
        <location evidence="1">Endomembrane system</location>
        <topology evidence="1">Multi-pass membrane protein</topology>
    </subcellularLocation>
</comment>
<feature type="transmembrane region" description="Helical" evidence="8">
    <location>
        <begin position="96"/>
        <end position="119"/>
    </location>
</feature>
<name>A0A6G1H8D9_9PEZI</name>
<feature type="transmembrane region" description="Helical" evidence="8">
    <location>
        <begin position="302"/>
        <end position="325"/>
    </location>
</feature>
<feature type="transmembrane region" description="Helical" evidence="8">
    <location>
        <begin position="217"/>
        <end position="241"/>
    </location>
</feature>
<feature type="region of interest" description="Disordered" evidence="7">
    <location>
        <begin position="1"/>
        <end position="77"/>
    </location>
</feature>
<dbReference type="FunFam" id="1.20.1250.20:FF:000308">
    <property type="entry name" value="MFS efflux transporter"/>
    <property type="match status" value="1"/>
</dbReference>
<feature type="transmembrane region" description="Helical" evidence="8">
    <location>
        <begin position="159"/>
        <end position="177"/>
    </location>
</feature>
<evidence type="ECO:0000256" key="2">
    <source>
        <dbReference type="ARBA" id="ARBA00008335"/>
    </source>
</evidence>
<evidence type="ECO:0000256" key="1">
    <source>
        <dbReference type="ARBA" id="ARBA00004127"/>
    </source>
</evidence>
<proteinExistence type="inferred from homology"/>
<dbReference type="PANTHER" id="PTHR23514">
    <property type="entry name" value="BYPASS OF STOP CODON PROTEIN 6"/>
    <property type="match status" value="1"/>
</dbReference>
<dbReference type="Proteomes" id="UP000800041">
    <property type="component" value="Unassembled WGS sequence"/>
</dbReference>
<dbReference type="PANTHER" id="PTHR23514:SF3">
    <property type="entry name" value="BYPASS OF STOP CODON PROTEIN 6"/>
    <property type="match status" value="1"/>
</dbReference>
<sequence>MSPHSAKMSSHRSQQNGTSSTMVLELSDLSDTQNRISPIHSNEKDRPRPSSLRELGRTLSKEDNDENEGETLPSPTTAVEKVQRWNEPRVNMVRSFGAFFSFIILGANDAALGALIPYLQDYYNLSYTVVSLAFLSPLAGYISAALLNNTIHLRFGQRGIAIIGPCSHILAYTVTAVHPPFPVIAVVFALAGFGSGVEDAAWNAWMGAMANANEILGFLHGFYGLGATIAPIVATTLVTQAGVEWYYFYYFMIGMATIELAVCSTSFWSASGAEFRRLNPRTTESKDNRMTEALFRRPAARVTWLCTLFLFGYMGIEVALGGWITEFMLSVRKGGRFASGMTATGFWLGMTVGRVVLGFVTPRIGENLAIIIYIPITIALELLFWLVPQFYVSAVSVAFQGFFLGPLFPAAVVAVSKLLPRHLHVSALGFASAVGFSGAALFPFAVGAIAQTRGVEVLQPVILALLVVVLGVWFGLPGMAGKGHEGGGERVRREGWRGVVDRVKGWARGRFVRR</sequence>
<keyword evidence="11" id="KW-1185">Reference proteome</keyword>
<evidence type="ECO:0000256" key="7">
    <source>
        <dbReference type="SAM" id="MobiDB-lite"/>
    </source>
</evidence>
<feature type="compositionally biased region" description="Polar residues" evidence="7">
    <location>
        <begin position="7"/>
        <end position="22"/>
    </location>
</feature>
<dbReference type="Gene3D" id="1.20.1250.20">
    <property type="entry name" value="MFS general substrate transporter like domains"/>
    <property type="match status" value="1"/>
</dbReference>
<comment type="similarity">
    <text evidence="2">Belongs to the major facilitator superfamily.</text>
</comment>
<dbReference type="AlphaFoldDB" id="A0A6G1H8D9"/>
<dbReference type="GO" id="GO:0016020">
    <property type="term" value="C:membrane"/>
    <property type="evidence" value="ECO:0007669"/>
    <property type="project" value="TreeGrafter"/>
</dbReference>
<dbReference type="FunFam" id="1.20.1250.20:FF:000286">
    <property type="entry name" value="MFS efflux transporter"/>
    <property type="match status" value="1"/>
</dbReference>
<feature type="domain" description="Major facilitator superfamily (MFS) profile" evidence="9">
    <location>
        <begin position="94"/>
        <end position="480"/>
    </location>
</feature>
<accession>A0A6G1H8D9</accession>
<organism evidence="10 11">
    <name type="scientific">Aulographum hederae CBS 113979</name>
    <dbReference type="NCBI Taxonomy" id="1176131"/>
    <lineage>
        <taxon>Eukaryota</taxon>
        <taxon>Fungi</taxon>
        <taxon>Dikarya</taxon>
        <taxon>Ascomycota</taxon>
        <taxon>Pezizomycotina</taxon>
        <taxon>Dothideomycetes</taxon>
        <taxon>Pleosporomycetidae</taxon>
        <taxon>Aulographales</taxon>
        <taxon>Aulographaceae</taxon>
    </lineage>
</organism>
<feature type="transmembrane region" description="Helical" evidence="8">
    <location>
        <begin position="247"/>
        <end position="268"/>
    </location>
</feature>
<feature type="transmembrane region" description="Helical" evidence="8">
    <location>
        <begin position="393"/>
        <end position="415"/>
    </location>
</feature>
<keyword evidence="5 8" id="KW-1133">Transmembrane helix</keyword>
<keyword evidence="6 8" id="KW-0472">Membrane</keyword>
<keyword evidence="3" id="KW-0813">Transport</keyword>
<gene>
    <name evidence="10" type="ORF">K402DRAFT_371959</name>
</gene>
<evidence type="ECO:0000313" key="10">
    <source>
        <dbReference type="EMBL" id="KAF1989290.1"/>
    </source>
</evidence>
<dbReference type="InterPro" id="IPR020846">
    <property type="entry name" value="MFS_dom"/>
</dbReference>
<feature type="transmembrane region" description="Helical" evidence="8">
    <location>
        <begin position="125"/>
        <end position="147"/>
    </location>
</feature>
<feature type="transmembrane region" description="Helical" evidence="8">
    <location>
        <begin position="427"/>
        <end position="451"/>
    </location>
</feature>
<protein>
    <submittedName>
        <fullName evidence="10">MFS general substrate transporter</fullName>
    </submittedName>
</protein>
<dbReference type="PROSITE" id="PS50850">
    <property type="entry name" value="MFS"/>
    <property type="match status" value="1"/>
</dbReference>
<dbReference type="Pfam" id="PF07690">
    <property type="entry name" value="MFS_1"/>
    <property type="match status" value="1"/>
</dbReference>
<evidence type="ECO:0000256" key="8">
    <source>
        <dbReference type="SAM" id="Phobius"/>
    </source>
</evidence>
<evidence type="ECO:0000259" key="9">
    <source>
        <dbReference type="PROSITE" id="PS50850"/>
    </source>
</evidence>
<evidence type="ECO:0000256" key="3">
    <source>
        <dbReference type="ARBA" id="ARBA00022448"/>
    </source>
</evidence>
<feature type="transmembrane region" description="Helical" evidence="8">
    <location>
        <begin position="337"/>
        <end position="356"/>
    </location>
</feature>
<feature type="compositionally biased region" description="Polar residues" evidence="7">
    <location>
        <begin position="29"/>
        <end position="40"/>
    </location>
</feature>
<feature type="transmembrane region" description="Helical" evidence="8">
    <location>
        <begin position="457"/>
        <end position="476"/>
    </location>
</feature>
<dbReference type="OrthoDB" id="413079at2759"/>
<evidence type="ECO:0000256" key="5">
    <source>
        <dbReference type="ARBA" id="ARBA00022989"/>
    </source>
</evidence>
<evidence type="ECO:0000256" key="6">
    <source>
        <dbReference type="ARBA" id="ARBA00023136"/>
    </source>
</evidence>
<dbReference type="InterPro" id="IPR011701">
    <property type="entry name" value="MFS"/>
</dbReference>
<feature type="transmembrane region" description="Helical" evidence="8">
    <location>
        <begin position="368"/>
        <end position="387"/>
    </location>
</feature>
<feature type="transmembrane region" description="Helical" evidence="8">
    <location>
        <begin position="183"/>
        <end position="205"/>
    </location>
</feature>
<dbReference type="GO" id="GO:0022857">
    <property type="term" value="F:transmembrane transporter activity"/>
    <property type="evidence" value="ECO:0007669"/>
    <property type="project" value="InterPro"/>
</dbReference>
<evidence type="ECO:0000256" key="4">
    <source>
        <dbReference type="ARBA" id="ARBA00022692"/>
    </source>
</evidence>
<dbReference type="EMBL" id="ML977145">
    <property type="protein sequence ID" value="KAF1989290.1"/>
    <property type="molecule type" value="Genomic_DNA"/>
</dbReference>
<keyword evidence="4 8" id="KW-0812">Transmembrane</keyword>
<reference evidence="10" key="1">
    <citation type="journal article" date="2020" name="Stud. Mycol.">
        <title>101 Dothideomycetes genomes: a test case for predicting lifestyles and emergence of pathogens.</title>
        <authorList>
            <person name="Haridas S."/>
            <person name="Albert R."/>
            <person name="Binder M."/>
            <person name="Bloem J."/>
            <person name="Labutti K."/>
            <person name="Salamov A."/>
            <person name="Andreopoulos B."/>
            <person name="Baker S."/>
            <person name="Barry K."/>
            <person name="Bills G."/>
            <person name="Bluhm B."/>
            <person name="Cannon C."/>
            <person name="Castanera R."/>
            <person name="Culley D."/>
            <person name="Daum C."/>
            <person name="Ezra D."/>
            <person name="Gonzalez J."/>
            <person name="Henrissat B."/>
            <person name="Kuo A."/>
            <person name="Liang C."/>
            <person name="Lipzen A."/>
            <person name="Lutzoni F."/>
            <person name="Magnuson J."/>
            <person name="Mondo S."/>
            <person name="Nolan M."/>
            <person name="Ohm R."/>
            <person name="Pangilinan J."/>
            <person name="Park H.-J."/>
            <person name="Ramirez L."/>
            <person name="Alfaro M."/>
            <person name="Sun H."/>
            <person name="Tritt A."/>
            <person name="Yoshinaga Y."/>
            <person name="Zwiers L.-H."/>
            <person name="Turgeon B."/>
            <person name="Goodwin S."/>
            <person name="Spatafora J."/>
            <person name="Crous P."/>
            <person name="Grigoriev I."/>
        </authorList>
    </citation>
    <scope>NUCLEOTIDE SEQUENCE</scope>
    <source>
        <strain evidence="10">CBS 113979</strain>
    </source>
</reference>
<dbReference type="InterPro" id="IPR051788">
    <property type="entry name" value="MFS_Transporter"/>
</dbReference>
<dbReference type="SUPFAM" id="SSF103473">
    <property type="entry name" value="MFS general substrate transporter"/>
    <property type="match status" value="1"/>
</dbReference>
<dbReference type="GO" id="GO:0012505">
    <property type="term" value="C:endomembrane system"/>
    <property type="evidence" value="ECO:0007669"/>
    <property type="project" value="UniProtKB-SubCell"/>
</dbReference>
<evidence type="ECO:0000313" key="11">
    <source>
        <dbReference type="Proteomes" id="UP000800041"/>
    </source>
</evidence>
<dbReference type="InterPro" id="IPR036259">
    <property type="entry name" value="MFS_trans_sf"/>
</dbReference>